<feature type="region of interest" description="Disordered" evidence="3">
    <location>
        <begin position="224"/>
        <end position="248"/>
    </location>
</feature>
<organism evidence="5 6">
    <name type="scientific">Strongylocentrotus purpuratus</name>
    <name type="common">Purple sea urchin</name>
    <dbReference type="NCBI Taxonomy" id="7668"/>
    <lineage>
        <taxon>Eukaryota</taxon>
        <taxon>Metazoa</taxon>
        <taxon>Echinodermata</taxon>
        <taxon>Eleutherozoa</taxon>
        <taxon>Echinozoa</taxon>
        <taxon>Echinoidea</taxon>
        <taxon>Euechinoidea</taxon>
        <taxon>Echinacea</taxon>
        <taxon>Camarodonta</taxon>
        <taxon>Echinidea</taxon>
        <taxon>Strongylocentrotidae</taxon>
        <taxon>Strongylocentrotus</taxon>
    </lineage>
</organism>
<proteinExistence type="predicted"/>
<dbReference type="PANTHER" id="PTHR24051:SF9">
    <property type="entry name" value="FIBRONECTIN TYPE-III DOMAIN-CONTAINING PROTEIN"/>
    <property type="match status" value="1"/>
</dbReference>
<dbReference type="Proteomes" id="UP000007110">
    <property type="component" value="Unassembled WGS sequence"/>
</dbReference>
<dbReference type="OrthoDB" id="5969272at2759"/>
<dbReference type="PROSITE" id="PS50853">
    <property type="entry name" value="FN3"/>
    <property type="match status" value="4"/>
</dbReference>
<dbReference type="AlphaFoldDB" id="A0A7M7PJT2"/>
<reference evidence="5" key="2">
    <citation type="submission" date="2021-01" db="UniProtKB">
        <authorList>
            <consortium name="EnsemblMetazoa"/>
        </authorList>
    </citation>
    <scope>IDENTIFICATION</scope>
</reference>
<dbReference type="GeneID" id="105437325"/>
<feature type="domain" description="Fibronectin type-III" evidence="4">
    <location>
        <begin position="131"/>
        <end position="242"/>
    </location>
</feature>
<dbReference type="EnsemblMetazoa" id="XM_030996676">
    <property type="protein sequence ID" value="XP_030852536"/>
    <property type="gene ID" value="LOC105437325"/>
</dbReference>
<feature type="domain" description="Fibronectin type-III" evidence="4">
    <location>
        <begin position="33"/>
        <end position="130"/>
    </location>
</feature>
<dbReference type="SMART" id="SM00060">
    <property type="entry name" value="FN3"/>
    <property type="match status" value="4"/>
</dbReference>
<dbReference type="CDD" id="cd00063">
    <property type="entry name" value="FN3"/>
    <property type="match status" value="4"/>
</dbReference>
<dbReference type="InterPro" id="IPR013783">
    <property type="entry name" value="Ig-like_fold"/>
</dbReference>
<keyword evidence="2" id="KW-1015">Disulfide bond</keyword>
<keyword evidence="6" id="KW-1185">Reference proteome</keyword>
<keyword evidence="1" id="KW-0677">Repeat</keyword>
<dbReference type="FunFam" id="2.60.40.10:FF:001891">
    <property type="entry name" value="Tyrosine protein kinase receptor tie-1, putative"/>
    <property type="match status" value="2"/>
</dbReference>
<dbReference type="InterPro" id="IPR051622">
    <property type="entry name" value="R-tyr_protein_phosphatases"/>
</dbReference>
<feature type="domain" description="Fibronectin type-III" evidence="4">
    <location>
        <begin position="344"/>
        <end position="433"/>
    </location>
</feature>
<evidence type="ECO:0000256" key="1">
    <source>
        <dbReference type="ARBA" id="ARBA00022737"/>
    </source>
</evidence>
<dbReference type="InParanoid" id="A0A7M7PJT2"/>
<feature type="compositionally biased region" description="Polar residues" evidence="3">
    <location>
        <begin position="224"/>
        <end position="234"/>
    </location>
</feature>
<evidence type="ECO:0000313" key="5">
    <source>
        <dbReference type="EnsemblMetazoa" id="XP_030852536"/>
    </source>
</evidence>
<evidence type="ECO:0000256" key="3">
    <source>
        <dbReference type="SAM" id="MobiDB-lite"/>
    </source>
</evidence>
<feature type="domain" description="Fibronectin type-III" evidence="4">
    <location>
        <begin position="244"/>
        <end position="340"/>
    </location>
</feature>
<dbReference type="KEGG" id="spu:105437325"/>
<dbReference type="InterPro" id="IPR003961">
    <property type="entry name" value="FN3_dom"/>
</dbReference>
<dbReference type="FunFam" id="2.60.40.10:FF:002017">
    <property type="entry name" value="Uncharacterized protein"/>
    <property type="match status" value="1"/>
</dbReference>
<dbReference type="InterPro" id="IPR036116">
    <property type="entry name" value="FN3_sf"/>
</dbReference>
<accession>A0A7M7PJT2</accession>
<reference evidence="6" key="1">
    <citation type="submission" date="2015-02" db="EMBL/GenBank/DDBJ databases">
        <title>Genome sequencing for Strongylocentrotus purpuratus.</title>
        <authorList>
            <person name="Murali S."/>
            <person name="Liu Y."/>
            <person name="Vee V."/>
            <person name="English A."/>
            <person name="Wang M."/>
            <person name="Skinner E."/>
            <person name="Han Y."/>
            <person name="Muzny D.M."/>
            <person name="Worley K.C."/>
            <person name="Gibbs R.A."/>
        </authorList>
    </citation>
    <scope>NUCLEOTIDE SEQUENCE</scope>
</reference>
<dbReference type="SUPFAM" id="SSF49265">
    <property type="entry name" value="Fibronectin type III"/>
    <property type="match status" value="3"/>
</dbReference>
<dbReference type="PANTHER" id="PTHR24051">
    <property type="entry name" value="SUSHI DOMAIN-CONTAINING PROTEIN 1"/>
    <property type="match status" value="1"/>
</dbReference>
<dbReference type="OMA" id="FINQEAP"/>
<sequence length="433" mass="48227">MEYYATYNISIIAVIRRAESLPMIVSGDTRDGDPSAIESVSYTSTASSLRFVWEEPSCESLHGVLDGYEYDLYDPTGVGRTVQDRTTIRGNSVEITDLDACTEYRFRIRVVTTQLKRSEWHMEMAMTNISAPGMPVITELTTYQEDSGTTGLTISWQPPSSPPCQPTHYEIKYYVLQGDMCEDNSRDRIMTSAGTVNGSTFTFNVLELRPNSEYMVFVRGRTSSGYGDSDSQSATTGYSYPTGPPTNIQSTSIKKRSIVFSWGKPECGDRNGPISSYEVMLSNSTGDVVYHGNASASAGPELFEIFDLIPYSIYRIRIRAWNYELAGEYGPAIWAQTDESKPAPPIEVKLPSSDQESITVEWMSPNPPLGRIMGYYILYWETDDVGATPQTFGIECRDGQCSDIDYRFSTIIPHLQRDTNYSVQASAILAGVL</sequence>
<dbReference type="Gene3D" id="2.60.40.10">
    <property type="entry name" value="Immunoglobulins"/>
    <property type="match status" value="4"/>
</dbReference>
<evidence type="ECO:0000259" key="4">
    <source>
        <dbReference type="PROSITE" id="PS50853"/>
    </source>
</evidence>
<dbReference type="RefSeq" id="XP_030852536.1">
    <property type="nucleotide sequence ID" value="XM_030996676.1"/>
</dbReference>
<evidence type="ECO:0000313" key="6">
    <source>
        <dbReference type="Proteomes" id="UP000007110"/>
    </source>
</evidence>
<dbReference type="Pfam" id="PF00041">
    <property type="entry name" value="fn3"/>
    <property type="match status" value="3"/>
</dbReference>
<name>A0A7M7PJT2_STRPU</name>
<protein>
    <recommendedName>
        <fullName evidence="4">Fibronectin type-III domain-containing protein</fullName>
    </recommendedName>
</protein>
<evidence type="ECO:0000256" key="2">
    <source>
        <dbReference type="ARBA" id="ARBA00023157"/>
    </source>
</evidence>